<evidence type="ECO:0000256" key="1">
    <source>
        <dbReference type="SAM" id="MobiDB-lite"/>
    </source>
</evidence>
<proteinExistence type="predicted"/>
<evidence type="ECO:0000313" key="2">
    <source>
        <dbReference type="EMBL" id="RYR20799.1"/>
    </source>
</evidence>
<accession>A0A445A2Z9</accession>
<dbReference type="Proteomes" id="UP000289738">
    <property type="component" value="Chromosome B03"/>
</dbReference>
<sequence length="180" mass="20866">MRRKGKEKTSSKAPVPIPPSNQPDTFFIEKAQEHYRKVEKKTFHYERKLNLPDKYAEAITNRLDYYGWKFIEFNPVEVNEYMVKEFYGNLPNEGAESVFLRGMQLDTSNHALEALLPIPHIPESEDDYIKIAVDLIQGKIRLDAVLEKIGLPEARWEYSRGEKAVPLSIACSYLHPEARI</sequence>
<reference evidence="2 3" key="1">
    <citation type="submission" date="2019-01" db="EMBL/GenBank/DDBJ databases">
        <title>Sequencing of cultivated peanut Arachis hypogaea provides insights into genome evolution and oil improvement.</title>
        <authorList>
            <person name="Chen X."/>
        </authorList>
    </citation>
    <scope>NUCLEOTIDE SEQUENCE [LARGE SCALE GENOMIC DNA]</scope>
    <source>
        <strain evidence="3">cv. Fuhuasheng</strain>
        <tissue evidence="2">Leaves</tissue>
    </source>
</reference>
<comment type="caution">
    <text evidence="2">The sequence shown here is derived from an EMBL/GenBank/DDBJ whole genome shotgun (WGS) entry which is preliminary data.</text>
</comment>
<evidence type="ECO:0000313" key="3">
    <source>
        <dbReference type="Proteomes" id="UP000289738"/>
    </source>
</evidence>
<gene>
    <name evidence="2" type="ORF">Ahy_B03g066046</name>
</gene>
<dbReference type="EMBL" id="SDMP01000013">
    <property type="protein sequence ID" value="RYR20799.1"/>
    <property type="molecule type" value="Genomic_DNA"/>
</dbReference>
<name>A0A445A2Z9_ARAHY</name>
<keyword evidence="3" id="KW-1185">Reference proteome</keyword>
<protein>
    <submittedName>
        <fullName evidence="2">Uncharacterized protein</fullName>
    </submittedName>
</protein>
<organism evidence="2 3">
    <name type="scientific">Arachis hypogaea</name>
    <name type="common">Peanut</name>
    <dbReference type="NCBI Taxonomy" id="3818"/>
    <lineage>
        <taxon>Eukaryota</taxon>
        <taxon>Viridiplantae</taxon>
        <taxon>Streptophyta</taxon>
        <taxon>Embryophyta</taxon>
        <taxon>Tracheophyta</taxon>
        <taxon>Spermatophyta</taxon>
        <taxon>Magnoliopsida</taxon>
        <taxon>eudicotyledons</taxon>
        <taxon>Gunneridae</taxon>
        <taxon>Pentapetalae</taxon>
        <taxon>rosids</taxon>
        <taxon>fabids</taxon>
        <taxon>Fabales</taxon>
        <taxon>Fabaceae</taxon>
        <taxon>Papilionoideae</taxon>
        <taxon>50 kb inversion clade</taxon>
        <taxon>dalbergioids sensu lato</taxon>
        <taxon>Dalbergieae</taxon>
        <taxon>Pterocarpus clade</taxon>
        <taxon>Arachis</taxon>
    </lineage>
</organism>
<feature type="region of interest" description="Disordered" evidence="1">
    <location>
        <begin position="1"/>
        <end position="23"/>
    </location>
</feature>
<dbReference type="AlphaFoldDB" id="A0A445A2Z9"/>